<evidence type="ECO:0000313" key="3">
    <source>
        <dbReference type="Proteomes" id="UP000440732"/>
    </source>
</evidence>
<proteinExistence type="predicted"/>
<dbReference type="EMBL" id="QXGA01001804">
    <property type="protein sequence ID" value="KAE9109934.1"/>
    <property type="molecule type" value="Genomic_DNA"/>
</dbReference>
<comment type="caution">
    <text evidence="2">The sequence shown here is derived from an EMBL/GenBank/DDBJ whole genome shotgun (WGS) entry which is preliminary data.</text>
</comment>
<protein>
    <submittedName>
        <fullName evidence="2">Uncharacterized protein</fullName>
    </submittedName>
</protein>
<dbReference type="AlphaFoldDB" id="A0A6A3S635"/>
<sequence>MRDYFGFFLSDCLAYDLSSTIVESSECWRTIGYSATRSRSSLCRRLGAFFTQSANFSACTSLKPDDEQGDVTTGSSVHRFE</sequence>
<name>A0A6A3S635_9STRA</name>
<dbReference type="Proteomes" id="UP000440732">
    <property type="component" value="Unassembled WGS sequence"/>
</dbReference>
<accession>A0A6A3S635</accession>
<evidence type="ECO:0000313" key="1">
    <source>
        <dbReference type="EMBL" id="KAE9084441.1"/>
    </source>
</evidence>
<evidence type="ECO:0000313" key="2">
    <source>
        <dbReference type="EMBL" id="KAE9109934.1"/>
    </source>
</evidence>
<dbReference type="Proteomes" id="UP000488956">
    <property type="component" value="Unassembled WGS sequence"/>
</dbReference>
<reference evidence="2 3" key="1">
    <citation type="submission" date="2018-08" db="EMBL/GenBank/DDBJ databases">
        <title>Genomic investigation of the strawberry pathogen Phytophthora fragariae indicates pathogenicity is determined by transcriptional variation in three key races.</title>
        <authorList>
            <person name="Adams T.M."/>
            <person name="Armitage A.D."/>
            <person name="Sobczyk M.K."/>
            <person name="Bates H.J."/>
            <person name="Dunwell J.M."/>
            <person name="Nellist C.F."/>
            <person name="Harrison R.J."/>
        </authorList>
    </citation>
    <scope>NUCLEOTIDE SEQUENCE [LARGE SCALE GENOMIC DNA]</scope>
    <source>
        <strain evidence="2 3">NOV-5</strain>
        <strain evidence="1 4">ONT-3</strain>
    </source>
</reference>
<dbReference type="EMBL" id="QXFX01001809">
    <property type="protein sequence ID" value="KAE9084441.1"/>
    <property type="molecule type" value="Genomic_DNA"/>
</dbReference>
<gene>
    <name evidence="2" type="ORF">PF006_g20562</name>
    <name evidence="1" type="ORF">PF010_g20827</name>
</gene>
<organism evidence="2 3">
    <name type="scientific">Phytophthora fragariae</name>
    <dbReference type="NCBI Taxonomy" id="53985"/>
    <lineage>
        <taxon>Eukaryota</taxon>
        <taxon>Sar</taxon>
        <taxon>Stramenopiles</taxon>
        <taxon>Oomycota</taxon>
        <taxon>Peronosporomycetes</taxon>
        <taxon>Peronosporales</taxon>
        <taxon>Peronosporaceae</taxon>
        <taxon>Phytophthora</taxon>
    </lineage>
</organism>
<evidence type="ECO:0000313" key="4">
    <source>
        <dbReference type="Proteomes" id="UP000488956"/>
    </source>
</evidence>